<keyword evidence="2" id="KW-1185">Reference proteome</keyword>
<evidence type="ECO:0000313" key="1">
    <source>
        <dbReference type="EMBL" id="EQA61569.1"/>
    </source>
</evidence>
<accession>V6I6E5</accession>
<reference evidence="1" key="1">
    <citation type="submission" date="2013-05" db="EMBL/GenBank/DDBJ databases">
        <authorList>
            <person name="Harkins D.M."/>
            <person name="Durkin A.S."/>
            <person name="Brinkac L.M."/>
            <person name="Haft D.H."/>
            <person name="Selengut J.D."/>
            <person name="Sanka R."/>
            <person name="DePew J."/>
            <person name="Purushe J."/>
            <person name="Hartskeerl R.A."/>
            <person name="Ahmed A."/>
            <person name="van der Linden H."/>
            <person name="Goris M.G.A."/>
            <person name="Vinetz J.M."/>
            <person name="Sutton G.G."/>
            <person name="Nierman W.C."/>
            <person name="Fouts D.E."/>
        </authorList>
    </citation>
    <scope>NUCLEOTIDE SEQUENCE [LARGE SCALE GENOMIC DNA]</scope>
    <source>
        <strain evidence="1">L 60</strain>
    </source>
</reference>
<dbReference type="EMBL" id="AHMT02000049">
    <property type="protein sequence ID" value="EQA61569.1"/>
    <property type="molecule type" value="Genomic_DNA"/>
</dbReference>
<dbReference type="AlphaFoldDB" id="V6I6E5"/>
<organism evidence="1 2">
    <name type="scientific">Leptospira alexanderi serovar Manhao 3 str. L 60</name>
    <dbReference type="NCBI Taxonomy" id="1049759"/>
    <lineage>
        <taxon>Bacteria</taxon>
        <taxon>Pseudomonadati</taxon>
        <taxon>Spirochaetota</taxon>
        <taxon>Spirochaetia</taxon>
        <taxon>Leptospirales</taxon>
        <taxon>Leptospiraceae</taxon>
        <taxon>Leptospira</taxon>
    </lineage>
</organism>
<dbReference type="Proteomes" id="UP000018747">
    <property type="component" value="Unassembled WGS sequence"/>
</dbReference>
<comment type="caution">
    <text evidence="1">The sequence shown here is derived from an EMBL/GenBank/DDBJ whole genome shotgun (WGS) entry which is preliminary data.</text>
</comment>
<gene>
    <name evidence="1" type="ORF">LEP1GSC062_2666</name>
</gene>
<evidence type="ECO:0000313" key="2">
    <source>
        <dbReference type="Proteomes" id="UP000018747"/>
    </source>
</evidence>
<protein>
    <submittedName>
        <fullName evidence="1">Uncharacterized protein</fullName>
    </submittedName>
</protein>
<proteinExistence type="predicted"/>
<sequence length="39" mass="4716">MDSVQDDFRTNWEHIEKLQTKIDLCPTLIWKAFVFENGF</sequence>
<name>V6I6E5_9LEPT</name>